<accession>A0ABW1TSG4</accession>
<name>A0ABW1TSG4_9BURK</name>
<proteinExistence type="predicted"/>
<reference evidence="2" key="1">
    <citation type="journal article" date="2019" name="Int. J. Syst. Evol. Microbiol.">
        <title>The Global Catalogue of Microorganisms (GCM) 10K type strain sequencing project: providing services to taxonomists for standard genome sequencing and annotation.</title>
        <authorList>
            <consortium name="The Broad Institute Genomics Platform"/>
            <consortium name="The Broad Institute Genome Sequencing Center for Infectious Disease"/>
            <person name="Wu L."/>
            <person name="Ma J."/>
        </authorList>
    </citation>
    <scope>NUCLEOTIDE SEQUENCE [LARGE SCALE GENOMIC DNA]</scope>
    <source>
        <strain evidence="2">CCUG 39402</strain>
    </source>
</reference>
<dbReference type="Proteomes" id="UP001596270">
    <property type="component" value="Unassembled WGS sequence"/>
</dbReference>
<dbReference type="EMBL" id="JBHSRS010000002">
    <property type="protein sequence ID" value="MFC6279815.1"/>
    <property type="molecule type" value="Genomic_DNA"/>
</dbReference>
<evidence type="ECO:0000313" key="1">
    <source>
        <dbReference type="EMBL" id="MFC6279815.1"/>
    </source>
</evidence>
<protein>
    <submittedName>
        <fullName evidence="1">Uncharacterized protein</fullName>
    </submittedName>
</protein>
<dbReference type="RefSeq" id="WP_371435430.1">
    <property type="nucleotide sequence ID" value="NZ_JBHSRS010000002.1"/>
</dbReference>
<sequence length="80" mass="8901">MISQGDDFITQNHAARSPDTVLRDRDGTLEKIIRSAAADAVLLGPDRYVLGYVDNRSRDSKVRVQGLLAQYARHTPTLSF</sequence>
<comment type="caution">
    <text evidence="1">The sequence shown here is derived from an EMBL/GenBank/DDBJ whole genome shotgun (WGS) entry which is preliminary data.</text>
</comment>
<organism evidence="1 2">
    <name type="scientific">Polaromonas aquatica</name>
    <dbReference type="NCBI Taxonomy" id="332657"/>
    <lineage>
        <taxon>Bacteria</taxon>
        <taxon>Pseudomonadati</taxon>
        <taxon>Pseudomonadota</taxon>
        <taxon>Betaproteobacteria</taxon>
        <taxon>Burkholderiales</taxon>
        <taxon>Comamonadaceae</taxon>
        <taxon>Polaromonas</taxon>
    </lineage>
</organism>
<keyword evidence="2" id="KW-1185">Reference proteome</keyword>
<evidence type="ECO:0000313" key="2">
    <source>
        <dbReference type="Proteomes" id="UP001596270"/>
    </source>
</evidence>
<gene>
    <name evidence="1" type="ORF">ACFQND_00995</name>
</gene>